<evidence type="ECO:0000313" key="1">
    <source>
        <dbReference type="EMBL" id="SMP71786.1"/>
    </source>
</evidence>
<reference evidence="1 2" key="1">
    <citation type="submission" date="2017-05" db="EMBL/GenBank/DDBJ databases">
        <authorList>
            <person name="Varghese N."/>
            <person name="Submissions S."/>
        </authorList>
    </citation>
    <scope>NUCLEOTIDE SEQUENCE [LARGE SCALE GENOMIC DNA]</scope>
    <source>
        <strain evidence="1 2">DSM 26001</strain>
    </source>
</reference>
<evidence type="ECO:0000313" key="2">
    <source>
        <dbReference type="Proteomes" id="UP001158049"/>
    </source>
</evidence>
<keyword evidence="2" id="KW-1185">Reference proteome</keyword>
<accession>A0ABY1QIG2</accession>
<comment type="caution">
    <text evidence="1">The sequence shown here is derived from an EMBL/GenBank/DDBJ whole genome shotgun (WGS) entry which is preliminary data.</text>
</comment>
<organism evidence="1 2">
    <name type="scientific">Noviherbaspirillum suwonense</name>
    <dbReference type="NCBI Taxonomy" id="1224511"/>
    <lineage>
        <taxon>Bacteria</taxon>
        <taxon>Pseudomonadati</taxon>
        <taxon>Pseudomonadota</taxon>
        <taxon>Betaproteobacteria</taxon>
        <taxon>Burkholderiales</taxon>
        <taxon>Oxalobacteraceae</taxon>
        <taxon>Noviherbaspirillum</taxon>
    </lineage>
</organism>
<dbReference type="RefSeq" id="WP_283443971.1">
    <property type="nucleotide sequence ID" value="NZ_FXUL01000017.1"/>
</dbReference>
<proteinExistence type="predicted"/>
<gene>
    <name evidence="1" type="ORF">SAMN06295970_11774</name>
</gene>
<dbReference type="Proteomes" id="UP001158049">
    <property type="component" value="Unassembled WGS sequence"/>
</dbReference>
<dbReference type="EMBL" id="FXUL01000017">
    <property type="protein sequence ID" value="SMP71786.1"/>
    <property type="molecule type" value="Genomic_DNA"/>
</dbReference>
<name>A0ABY1QIG2_9BURK</name>
<sequence>MTEPFASIADIKARVAQAFAEDQAICACPYPAESEAAALWRAEYVALSNQAWGRVAA</sequence>
<protein>
    <submittedName>
        <fullName evidence="1">Uncharacterized protein</fullName>
    </submittedName>
</protein>